<keyword evidence="3" id="KW-0808">Transferase</keyword>
<evidence type="ECO:0000259" key="2">
    <source>
        <dbReference type="Pfam" id="PF01757"/>
    </source>
</evidence>
<name>A0ABV6U5X2_9ACTN</name>
<evidence type="ECO:0000313" key="3">
    <source>
        <dbReference type="EMBL" id="MFC0863850.1"/>
    </source>
</evidence>
<evidence type="ECO:0000256" key="1">
    <source>
        <dbReference type="SAM" id="Phobius"/>
    </source>
</evidence>
<gene>
    <name evidence="3" type="ORF">ACFHYQ_16215</name>
</gene>
<protein>
    <submittedName>
        <fullName evidence="3">Acyltransferase family protein</fullName>
        <ecNumber evidence="3">2.3.-.-</ecNumber>
    </submittedName>
</protein>
<dbReference type="Pfam" id="PF01757">
    <property type="entry name" value="Acyl_transf_3"/>
    <property type="match status" value="1"/>
</dbReference>
<feature type="transmembrane region" description="Helical" evidence="1">
    <location>
        <begin position="183"/>
        <end position="205"/>
    </location>
</feature>
<keyword evidence="1" id="KW-1133">Transmembrane helix</keyword>
<feature type="transmembrane region" description="Helical" evidence="1">
    <location>
        <begin position="20"/>
        <end position="43"/>
    </location>
</feature>
<dbReference type="PANTHER" id="PTHR23028:SF53">
    <property type="entry name" value="ACYL_TRANSF_3 DOMAIN-CONTAINING PROTEIN"/>
    <property type="match status" value="1"/>
</dbReference>
<keyword evidence="1" id="KW-0472">Membrane</keyword>
<feature type="transmembrane region" description="Helical" evidence="1">
    <location>
        <begin position="112"/>
        <end position="133"/>
    </location>
</feature>
<evidence type="ECO:0000313" key="4">
    <source>
        <dbReference type="Proteomes" id="UP001589870"/>
    </source>
</evidence>
<dbReference type="EMBL" id="JBHMQT010000035">
    <property type="protein sequence ID" value="MFC0863850.1"/>
    <property type="molecule type" value="Genomic_DNA"/>
</dbReference>
<reference evidence="3 4" key="1">
    <citation type="submission" date="2024-09" db="EMBL/GenBank/DDBJ databases">
        <authorList>
            <person name="Sun Q."/>
            <person name="Mori K."/>
        </authorList>
    </citation>
    <scope>NUCLEOTIDE SEQUENCE [LARGE SCALE GENOMIC DNA]</scope>
    <source>
        <strain evidence="3 4">TBRC 1851</strain>
    </source>
</reference>
<dbReference type="PANTHER" id="PTHR23028">
    <property type="entry name" value="ACETYLTRANSFERASE"/>
    <property type="match status" value="1"/>
</dbReference>
<dbReference type="GO" id="GO:0016746">
    <property type="term" value="F:acyltransferase activity"/>
    <property type="evidence" value="ECO:0007669"/>
    <property type="project" value="UniProtKB-KW"/>
</dbReference>
<dbReference type="Proteomes" id="UP001589870">
    <property type="component" value="Unassembled WGS sequence"/>
</dbReference>
<feature type="transmembrane region" description="Helical" evidence="1">
    <location>
        <begin position="153"/>
        <end position="176"/>
    </location>
</feature>
<dbReference type="EC" id="2.3.-.-" evidence="3"/>
<keyword evidence="3" id="KW-0012">Acyltransferase</keyword>
<feature type="transmembrane region" description="Helical" evidence="1">
    <location>
        <begin position="225"/>
        <end position="246"/>
    </location>
</feature>
<accession>A0ABV6U5X2</accession>
<keyword evidence="4" id="KW-1185">Reference proteome</keyword>
<comment type="caution">
    <text evidence="3">The sequence shown here is derived from an EMBL/GenBank/DDBJ whole genome shotgun (WGS) entry which is preliminary data.</text>
</comment>
<proteinExistence type="predicted"/>
<dbReference type="RefSeq" id="WP_394301987.1">
    <property type="nucleotide sequence ID" value="NZ_JBHMQT010000035.1"/>
</dbReference>
<dbReference type="InterPro" id="IPR050879">
    <property type="entry name" value="Acyltransferase_3"/>
</dbReference>
<feature type="domain" description="Acyltransferase 3" evidence="2">
    <location>
        <begin position="22"/>
        <end position="365"/>
    </location>
</feature>
<organism evidence="3 4">
    <name type="scientific">Sphaerimonospora cavernae</name>
    <dbReference type="NCBI Taxonomy" id="1740611"/>
    <lineage>
        <taxon>Bacteria</taxon>
        <taxon>Bacillati</taxon>
        <taxon>Actinomycetota</taxon>
        <taxon>Actinomycetes</taxon>
        <taxon>Streptosporangiales</taxon>
        <taxon>Streptosporangiaceae</taxon>
        <taxon>Sphaerimonospora</taxon>
    </lineage>
</organism>
<sequence length="392" mass="43629">MTVAMSRSHTDAPSERRPDLPALTGMRFIAALLVFMSHLVFPLTMADQDPATPFSDPVLSERMMWFFFPAGTMALSFFFILSGFVITWSARPGERVREYYRRRMVKILPNHVVTWALAMLLFAGAYTPLWGLPNLLLVNAFSPDPALWGGANMPAWSLGPEMFFYLLFPLLIILIGKISERRLWPWTGAVVAGMVAICLITVFVISDADRFPGEELALTQFWFSYMFPPSRLIEFVLGMLIARIVMSGRWPRIGAAPAAVLLALAYVATLWVPAPYDQSLVTAVPFGLLVGSLATANLLGRKTVMGSGPMVWLGRASFGFFMTQSVVLFYLRPKVLGAAEYGVLGGILLIAGLILTNIVAGWLLFRLVEEPAMRRWSRPRNVMKETRQAPGR</sequence>
<feature type="transmembrane region" description="Helical" evidence="1">
    <location>
        <begin position="63"/>
        <end position="91"/>
    </location>
</feature>
<feature type="transmembrane region" description="Helical" evidence="1">
    <location>
        <begin position="343"/>
        <end position="365"/>
    </location>
</feature>
<feature type="transmembrane region" description="Helical" evidence="1">
    <location>
        <begin position="280"/>
        <end position="300"/>
    </location>
</feature>
<feature type="transmembrane region" description="Helical" evidence="1">
    <location>
        <begin position="253"/>
        <end position="274"/>
    </location>
</feature>
<keyword evidence="1" id="KW-0812">Transmembrane</keyword>
<feature type="transmembrane region" description="Helical" evidence="1">
    <location>
        <begin position="312"/>
        <end position="331"/>
    </location>
</feature>
<dbReference type="InterPro" id="IPR002656">
    <property type="entry name" value="Acyl_transf_3_dom"/>
</dbReference>